<protein>
    <submittedName>
        <fullName evidence="3">N-acetylmuramoyl-L-alanine amidase</fullName>
        <ecNumber evidence="3">3.5.1.28</ecNumber>
    </submittedName>
</protein>
<sequence length="234" mass="26461">MKKIICILISIFILTSNMIYGEEIHDDTVANKVILIDPGHGGQDGGAVGKDKTLEKDLNLKISLKVRDLLKDSGYTVYMTREDDRDLHTKEGTVKGEKIQDLKTRCDMKDKTGCELFISIHMNNFTDSKPTGPHVYYANNEKSKFIADIIINNLVKDLEYPKERESKPAKNAYKILRSPKNGEVIVECGFMSNPGDLSKLKNDEYQDKIANSIKKSVDEYYNRYCPGNISTIAE</sequence>
<dbReference type="PANTHER" id="PTHR30404">
    <property type="entry name" value="N-ACETYLMURAMOYL-L-ALANINE AMIDASE"/>
    <property type="match status" value="1"/>
</dbReference>
<dbReference type="AlphaFoldDB" id="W6RY14"/>
<dbReference type="InterPro" id="IPR050695">
    <property type="entry name" value="N-acetylmuramoyl_amidase_3"/>
</dbReference>
<organism evidence="3 4">
    <name type="scientific">Clostridium bornimense</name>
    <dbReference type="NCBI Taxonomy" id="1216932"/>
    <lineage>
        <taxon>Bacteria</taxon>
        <taxon>Bacillati</taxon>
        <taxon>Bacillota</taxon>
        <taxon>Clostridia</taxon>
        <taxon>Eubacteriales</taxon>
        <taxon>Clostridiaceae</taxon>
        <taxon>Clostridium</taxon>
    </lineage>
</organism>
<evidence type="ECO:0000259" key="2">
    <source>
        <dbReference type="SMART" id="SM00646"/>
    </source>
</evidence>
<dbReference type="SMART" id="SM00646">
    <property type="entry name" value="Ami_3"/>
    <property type="match status" value="1"/>
</dbReference>
<evidence type="ECO:0000313" key="4">
    <source>
        <dbReference type="Proteomes" id="UP000019426"/>
    </source>
</evidence>
<proteinExistence type="predicted"/>
<dbReference type="HOGENOM" id="CLU_014322_7_1_9"/>
<dbReference type="KEGG" id="clt:CM240_2414"/>
<dbReference type="CDD" id="cd02696">
    <property type="entry name" value="MurNAc-LAA"/>
    <property type="match status" value="1"/>
</dbReference>
<gene>
    <name evidence="3" type="ORF">CM240_2414</name>
</gene>
<feature type="domain" description="MurNAc-LAA" evidence="2">
    <location>
        <begin position="106"/>
        <end position="218"/>
    </location>
</feature>
<dbReference type="SUPFAM" id="SSF53187">
    <property type="entry name" value="Zn-dependent exopeptidases"/>
    <property type="match status" value="1"/>
</dbReference>
<dbReference type="GO" id="GO:0030288">
    <property type="term" value="C:outer membrane-bounded periplasmic space"/>
    <property type="evidence" value="ECO:0007669"/>
    <property type="project" value="TreeGrafter"/>
</dbReference>
<dbReference type="GO" id="GO:0009253">
    <property type="term" value="P:peptidoglycan catabolic process"/>
    <property type="evidence" value="ECO:0007669"/>
    <property type="project" value="InterPro"/>
</dbReference>
<dbReference type="PATRIC" id="fig|1216932.3.peg.2392"/>
<dbReference type="GO" id="GO:0008745">
    <property type="term" value="F:N-acetylmuramoyl-L-alanine amidase activity"/>
    <property type="evidence" value="ECO:0007669"/>
    <property type="project" value="UniProtKB-EC"/>
</dbReference>
<accession>W6RY14</accession>
<dbReference type="InterPro" id="IPR002508">
    <property type="entry name" value="MurNAc-LAA_cat"/>
</dbReference>
<evidence type="ECO:0000313" key="3">
    <source>
        <dbReference type="EMBL" id="CDM69551.1"/>
    </source>
</evidence>
<dbReference type="STRING" id="1216932.CM240_2414"/>
<keyword evidence="4" id="KW-1185">Reference proteome</keyword>
<dbReference type="EMBL" id="HG917868">
    <property type="protein sequence ID" value="CDM69551.1"/>
    <property type="molecule type" value="Genomic_DNA"/>
</dbReference>
<dbReference type="eggNOG" id="COG0860">
    <property type="taxonomic scope" value="Bacteria"/>
</dbReference>
<dbReference type="PANTHER" id="PTHR30404:SF0">
    <property type="entry name" value="N-ACETYLMURAMOYL-L-ALANINE AMIDASE AMIC"/>
    <property type="match status" value="1"/>
</dbReference>
<dbReference type="EC" id="3.5.1.28" evidence="3"/>
<reference evidence="3 4" key="1">
    <citation type="submission" date="2013-11" db="EMBL/GenBank/DDBJ databases">
        <title>Complete genome sequence of Clostridum sp. M2/40.</title>
        <authorList>
            <person name="Wibberg D."/>
            <person name="Puehler A."/>
            <person name="Schlueter A."/>
        </authorList>
    </citation>
    <scope>NUCLEOTIDE SEQUENCE [LARGE SCALE GENOMIC DNA]</scope>
    <source>
        <strain evidence="4">M2/40</strain>
    </source>
</reference>
<dbReference type="Pfam" id="PF01520">
    <property type="entry name" value="Amidase_3"/>
    <property type="match status" value="1"/>
</dbReference>
<evidence type="ECO:0000256" key="1">
    <source>
        <dbReference type="ARBA" id="ARBA00022801"/>
    </source>
</evidence>
<keyword evidence="1 3" id="KW-0378">Hydrolase</keyword>
<dbReference type="Proteomes" id="UP000019426">
    <property type="component" value="Chromosome M2/40_rep1"/>
</dbReference>
<dbReference type="Gene3D" id="3.40.630.40">
    <property type="entry name" value="Zn-dependent exopeptidases"/>
    <property type="match status" value="1"/>
</dbReference>
<name>W6RY14_9CLOT</name>
<dbReference type="RefSeq" id="WP_051483826.1">
    <property type="nucleotide sequence ID" value="NZ_HG917868.1"/>
</dbReference>